<feature type="non-terminal residue" evidence="2">
    <location>
        <position position="45"/>
    </location>
</feature>
<feature type="region of interest" description="Disordered" evidence="1">
    <location>
        <begin position="23"/>
        <end position="45"/>
    </location>
</feature>
<dbReference type="AlphaFoldDB" id="A0A6J4SWW9"/>
<feature type="compositionally biased region" description="Basic and acidic residues" evidence="1">
    <location>
        <begin position="36"/>
        <end position="45"/>
    </location>
</feature>
<protein>
    <submittedName>
        <fullName evidence="2">Uncharacterized protein</fullName>
    </submittedName>
</protein>
<feature type="non-terminal residue" evidence="2">
    <location>
        <position position="1"/>
    </location>
</feature>
<gene>
    <name evidence="2" type="ORF">AVDCRST_MAG39-1720</name>
</gene>
<sequence>GPRSAVPHPFCALLQRRAAVRRFARRPRRHAGGRGSDPRHGDGAL</sequence>
<accession>A0A6J4SWW9</accession>
<reference evidence="2" key="1">
    <citation type="submission" date="2020-02" db="EMBL/GenBank/DDBJ databases">
        <authorList>
            <person name="Meier V. D."/>
        </authorList>
    </citation>
    <scope>NUCLEOTIDE SEQUENCE</scope>
    <source>
        <strain evidence="2">AVDCRST_MAG39</strain>
    </source>
</reference>
<dbReference type="EMBL" id="CADCVW010000071">
    <property type="protein sequence ID" value="CAA9507373.1"/>
    <property type="molecule type" value="Genomic_DNA"/>
</dbReference>
<name>A0A6J4SWW9_9SPHN</name>
<proteinExistence type="predicted"/>
<evidence type="ECO:0000313" key="2">
    <source>
        <dbReference type="EMBL" id="CAA9507373.1"/>
    </source>
</evidence>
<feature type="compositionally biased region" description="Basic residues" evidence="1">
    <location>
        <begin position="23"/>
        <end position="32"/>
    </location>
</feature>
<organism evidence="2">
    <name type="scientific">uncultured Sphingomonadaceae bacterium</name>
    <dbReference type="NCBI Taxonomy" id="169976"/>
    <lineage>
        <taxon>Bacteria</taxon>
        <taxon>Pseudomonadati</taxon>
        <taxon>Pseudomonadota</taxon>
        <taxon>Alphaproteobacteria</taxon>
        <taxon>Sphingomonadales</taxon>
        <taxon>Sphingomonadaceae</taxon>
        <taxon>environmental samples</taxon>
    </lineage>
</organism>
<evidence type="ECO:0000256" key="1">
    <source>
        <dbReference type="SAM" id="MobiDB-lite"/>
    </source>
</evidence>